<dbReference type="CDD" id="cd24149">
    <property type="entry name" value="AGPR_N_ARG5_6_like"/>
    <property type="match status" value="1"/>
</dbReference>
<dbReference type="GO" id="GO:0051287">
    <property type="term" value="F:NAD binding"/>
    <property type="evidence" value="ECO:0007669"/>
    <property type="project" value="InterPro"/>
</dbReference>
<dbReference type="PROSITE" id="PS51731">
    <property type="entry name" value="GNAT_NAGS"/>
    <property type="match status" value="1"/>
</dbReference>
<evidence type="ECO:0000256" key="2">
    <source>
        <dbReference type="ARBA" id="ARBA00004828"/>
    </source>
</evidence>
<dbReference type="NCBIfam" id="TIGR01850">
    <property type="entry name" value="argC"/>
    <property type="match status" value="1"/>
</dbReference>
<dbReference type="EC" id="2.7.2.8" evidence="6"/>
<accession>A0A9P5XHH1</accession>
<keyword evidence="8" id="KW-0028">Amino-acid biosynthesis</keyword>
<dbReference type="Gene3D" id="3.40.1160.10">
    <property type="entry name" value="Acetylglutamate kinase-like"/>
    <property type="match status" value="1"/>
</dbReference>
<dbReference type="FunFam" id="3.40.630.30:FF:000029">
    <property type="entry name" value="Bifunctional acetylglutamate kinase/N-acetyl-gamma-glutamyl-phosphate reductase"/>
    <property type="match status" value="1"/>
</dbReference>
<protein>
    <recommendedName>
        <fullName evidence="6">acetylglutamate kinase</fullName>
        <ecNumber evidence="6">2.7.2.8</ecNumber>
    </recommendedName>
</protein>
<dbReference type="InterPro" id="IPR041734">
    <property type="entry name" value="NAGK-fArgBP"/>
</dbReference>
<evidence type="ECO:0000256" key="1">
    <source>
        <dbReference type="ARBA" id="ARBA00004173"/>
    </source>
</evidence>
<dbReference type="AlphaFoldDB" id="A0A9P5XHH1"/>
<comment type="caution">
    <text evidence="21">The sequence shown here is derived from an EMBL/GenBank/DDBJ whole genome shotgun (WGS) entry which is preliminary data.</text>
</comment>
<keyword evidence="14" id="KW-0809">Transit peptide</keyword>
<evidence type="ECO:0000256" key="3">
    <source>
        <dbReference type="ARBA" id="ARBA00004862"/>
    </source>
</evidence>
<comment type="pathway">
    <text evidence="3">Amino-acid biosynthesis; L-arginine biosynthesis; N(2)-acetyl-L-ornithine from L-glutamate: step 3/4.</text>
</comment>
<reference evidence="21" key="1">
    <citation type="submission" date="2020-11" db="EMBL/GenBank/DDBJ databases">
        <authorList>
            <consortium name="DOE Joint Genome Institute"/>
            <person name="Ahrendt S."/>
            <person name="Riley R."/>
            <person name="Andreopoulos W."/>
            <person name="Labutti K."/>
            <person name="Pangilinan J."/>
            <person name="Ruiz-Duenas F.J."/>
            <person name="Barrasa J.M."/>
            <person name="Sanchez-Garcia M."/>
            <person name="Camarero S."/>
            <person name="Miyauchi S."/>
            <person name="Serrano A."/>
            <person name="Linde D."/>
            <person name="Babiker R."/>
            <person name="Drula E."/>
            <person name="Ayuso-Fernandez I."/>
            <person name="Pacheco R."/>
            <person name="Padilla G."/>
            <person name="Ferreira P."/>
            <person name="Barriuso J."/>
            <person name="Kellner H."/>
            <person name="Castanera R."/>
            <person name="Alfaro M."/>
            <person name="Ramirez L."/>
            <person name="Pisabarro A.G."/>
            <person name="Kuo A."/>
            <person name="Tritt A."/>
            <person name="Lipzen A."/>
            <person name="He G."/>
            <person name="Yan M."/>
            <person name="Ng V."/>
            <person name="Cullen D."/>
            <person name="Martin F."/>
            <person name="Rosso M.-N."/>
            <person name="Henrissat B."/>
            <person name="Hibbett D."/>
            <person name="Martinez A.T."/>
            <person name="Grigoriev I.V."/>
        </authorList>
    </citation>
    <scope>NUCLEOTIDE SEQUENCE</scope>
    <source>
        <strain evidence="21">MF-IS2</strain>
    </source>
</reference>
<keyword evidence="10" id="KW-0547">Nucleotide-binding</keyword>
<dbReference type="InterPro" id="IPR006855">
    <property type="entry name" value="Vertebrate-like_GNAT_dom"/>
</dbReference>
<dbReference type="NCBIfam" id="TIGR00761">
    <property type="entry name" value="argB"/>
    <property type="match status" value="1"/>
</dbReference>
<keyword evidence="13" id="KW-0521">NADP</keyword>
<evidence type="ECO:0000256" key="19">
    <source>
        <dbReference type="PROSITE-ProRule" id="PRU10010"/>
    </source>
</evidence>
<evidence type="ECO:0000256" key="13">
    <source>
        <dbReference type="ARBA" id="ARBA00022857"/>
    </source>
</evidence>
<evidence type="ECO:0000256" key="11">
    <source>
        <dbReference type="ARBA" id="ARBA00022777"/>
    </source>
</evidence>
<evidence type="ECO:0000256" key="14">
    <source>
        <dbReference type="ARBA" id="ARBA00022946"/>
    </source>
</evidence>
<dbReference type="Gene3D" id="3.30.360.10">
    <property type="entry name" value="Dihydrodipicolinate Reductase, domain 2"/>
    <property type="match status" value="1"/>
</dbReference>
<dbReference type="PROSITE" id="PS01224">
    <property type="entry name" value="ARGC"/>
    <property type="match status" value="1"/>
</dbReference>
<evidence type="ECO:0000256" key="9">
    <source>
        <dbReference type="ARBA" id="ARBA00022679"/>
    </source>
</evidence>
<dbReference type="PANTHER" id="PTHR23342">
    <property type="entry name" value="N-ACETYLGLUTAMATE SYNTHASE"/>
    <property type="match status" value="1"/>
</dbReference>
<dbReference type="GO" id="GO:0006526">
    <property type="term" value="P:L-arginine biosynthetic process"/>
    <property type="evidence" value="ECO:0007669"/>
    <property type="project" value="UniProtKB-KW"/>
</dbReference>
<dbReference type="HAMAP" id="MF_00150">
    <property type="entry name" value="ArgC_type1"/>
    <property type="match status" value="1"/>
</dbReference>
<sequence length="1125" mass="122111">MRKEPGPINARIAAIVGVGNESTERGGRRSVDGERATRDVVGERVARVVGGLQQQQQRRTVGLTVTVDLLNQCVVGSSGNENVDDGGLGVGVGVGVGVGAVGAGVAAESGVVSPLSAAFPPVSPSPSPSPTSCSSPVAVTGSRNVAVKAPGTSLNKLRKRVIESRGLHKRWWQRRVKRYNPREHILTSCSRRLQRINQRIKMLTKKHQILRYDRIAEKYLHWENHLREQMMIRRWVSRLAVNGASRAVLVAGQRRAAVQALRRATAPASTRNIQSVAQTDRDTITRLLYSIGTKREVERHLRIFSSSSHPSQPAKFAVIKIGGAVLDDLEELALSLSFLYRVGLYPVVLHGAGPQLNDILEREGVVPDYIDGIRVTDAKTLGVARRVFLEENLKLVGALEKLGTRARPITSGVFTADYLDKQKYGLVGKITKVDKRPLEASIRAGALPILTSLAESPDGQILNVNADIAAGELAKELEPMKIVFLNDKGGMFHGVTGEKLDVINLDEEYDQLMKEPWVKYGTKLKLREFKEMLDHLPRSSSIAVISASSLQKELFTDSGAGTLIRRGYKLFKHSNIDGVGADRFRQVVHDRDPEVLSGFTSVTGVLNDLKKTPYTIYGDEPLDVVAVVSHPEGEVPVMTKLLSSRTGVLNSVVDNVFSAIRKDHRRLFWTAQADEENRGWHFERADGSFTRAGKSLFWYGVQDVREVERIVGEFEEKGRIERSFLPVGPAAPPHRAAGAASGTRAYSTVARRLVEGGGRRGYATVAPEPVVNQTTTEPKRVALIGARGFTGQALTTLLNAHPYLSLAHVSSRQLVGRKLEGYDKAEIVYENLSLEEVERMEKDGEVDAWVMALPNGVVKPYVDAVDRGREARGSGNGGGGVIVDLGADYRFEEGWTYGLPELYGRERIRTAKRIANPGCYATSTQMLLAPLVAGGLLHPNAIPTVFGLSGYSGAGTVSSTDADGNPISLPKVTPETLGGGVEPYALTDHIHEREAGAHLSSLTKSGKGVQVAFVPTVTSWFSGIISTASVPLSRKMTSGEVRGLFEERYAGERLVRVLEKGVPKLVDVEGKHGWVTGGFQVHSKGERVVLVGGLDNLLKGAATQCLQNLNIALGYDEYAGIPVGK</sequence>
<keyword evidence="17" id="KW-0511">Multifunctional enzyme</keyword>
<dbReference type="Pfam" id="PF01118">
    <property type="entry name" value="Semialdhyde_dh"/>
    <property type="match status" value="1"/>
</dbReference>
<evidence type="ECO:0000256" key="6">
    <source>
        <dbReference type="ARBA" id="ARBA00013065"/>
    </source>
</evidence>
<evidence type="ECO:0000313" key="22">
    <source>
        <dbReference type="Proteomes" id="UP000807342"/>
    </source>
</evidence>
<keyword evidence="12" id="KW-0067">ATP-binding</keyword>
<dbReference type="InterPro" id="IPR000706">
    <property type="entry name" value="AGPR_type-1"/>
</dbReference>
<dbReference type="Gene3D" id="3.40.630.30">
    <property type="match status" value="1"/>
</dbReference>
<dbReference type="InterPro" id="IPR004662">
    <property type="entry name" value="AcgluKinase_fam"/>
</dbReference>
<evidence type="ECO:0000256" key="17">
    <source>
        <dbReference type="ARBA" id="ARBA00023268"/>
    </source>
</evidence>
<dbReference type="PANTHER" id="PTHR23342:SF0">
    <property type="entry name" value="N-ACETYLGLUTAMATE SYNTHASE, MITOCHONDRIAL"/>
    <property type="match status" value="1"/>
</dbReference>
<evidence type="ECO:0000256" key="8">
    <source>
        <dbReference type="ARBA" id="ARBA00022605"/>
    </source>
</evidence>
<name>A0A9P5XHH1_9AGAR</name>
<comment type="pathway">
    <text evidence="2">Amino-acid biosynthesis; L-arginine biosynthesis; N(2)-acetyl-L-ornithine from L-glutamate: step 2/4.</text>
</comment>
<dbReference type="SUPFAM" id="SSF51735">
    <property type="entry name" value="NAD(P)-binding Rossmann-fold domains"/>
    <property type="match status" value="1"/>
</dbReference>
<keyword evidence="16" id="KW-0496">Mitochondrion</keyword>
<dbReference type="SUPFAM" id="SSF53633">
    <property type="entry name" value="Carbamate kinase-like"/>
    <property type="match status" value="1"/>
</dbReference>
<dbReference type="OrthoDB" id="438291at2759"/>
<keyword evidence="15" id="KW-0560">Oxidoreductase</keyword>
<dbReference type="InterPro" id="IPR001048">
    <property type="entry name" value="Asp/Glu/Uridylate_kinase"/>
</dbReference>
<dbReference type="GO" id="GO:0005759">
    <property type="term" value="C:mitochondrial matrix"/>
    <property type="evidence" value="ECO:0007669"/>
    <property type="project" value="TreeGrafter"/>
</dbReference>
<keyword evidence="22" id="KW-1185">Reference proteome</keyword>
<evidence type="ECO:0000256" key="7">
    <source>
        <dbReference type="ARBA" id="ARBA00022571"/>
    </source>
</evidence>
<dbReference type="InterPro" id="IPR036291">
    <property type="entry name" value="NAD(P)-bd_dom_sf"/>
</dbReference>
<keyword evidence="11" id="KW-0418">Kinase</keyword>
<dbReference type="EMBL" id="MU151106">
    <property type="protein sequence ID" value="KAF9450402.1"/>
    <property type="molecule type" value="Genomic_DNA"/>
</dbReference>
<comment type="similarity">
    <text evidence="5">In the C-terminal section; belongs to the NAGSA dehydrogenase family.</text>
</comment>
<dbReference type="CDD" id="cd04263">
    <property type="entry name" value="DUF619-NAGK-FABP"/>
    <property type="match status" value="1"/>
</dbReference>
<dbReference type="Pfam" id="PF00696">
    <property type="entry name" value="AA_kinase"/>
    <property type="match status" value="1"/>
</dbReference>
<dbReference type="GO" id="GO:0070401">
    <property type="term" value="F:NADP+ binding"/>
    <property type="evidence" value="ECO:0007669"/>
    <property type="project" value="InterPro"/>
</dbReference>
<dbReference type="SMART" id="SM00859">
    <property type="entry name" value="Semialdhyde_dh"/>
    <property type="match status" value="1"/>
</dbReference>
<dbReference type="InterPro" id="IPR000534">
    <property type="entry name" value="Semialdehyde_DH_NAD-bd"/>
</dbReference>
<evidence type="ECO:0000256" key="5">
    <source>
        <dbReference type="ARBA" id="ARBA00007239"/>
    </source>
</evidence>
<comment type="catalytic activity">
    <reaction evidence="18">
        <text>N-acetyl-L-glutamate + ATP = N-acetyl-L-glutamyl 5-phosphate + ADP</text>
        <dbReference type="Rhea" id="RHEA:14629"/>
        <dbReference type="ChEBI" id="CHEBI:30616"/>
        <dbReference type="ChEBI" id="CHEBI:44337"/>
        <dbReference type="ChEBI" id="CHEBI:57936"/>
        <dbReference type="ChEBI" id="CHEBI:456216"/>
        <dbReference type="EC" id="2.7.2.8"/>
    </reaction>
</comment>
<organism evidence="21 22">
    <name type="scientific">Macrolepiota fuliginosa MF-IS2</name>
    <dbReference type="NCBI Taxonomy" id="1400762"/>
    <lineage>
        <taxon>Eukaryota</taxon>
        <taxon>Fungi</taxon>
        <taxon>Dikarya</taxon>
        <taxon>Basidiomycota</taxon>
        <taxon>Agaricomycotina</taxon>
        <taxon>Agaricomycetes</taxon>
        <taxon>Agaricomycetidae</taxon>
        <taxon>Agaricales</taxon>
        <taxon>Agaricineae</taxon>
        <taxon>Agaricaceae</taxon>
        <taxon>Macrolepiota</taxon>
    </lineage>
</organism>
<gene>
    <name evidence="21" type="ORF">P691DRAFT_758240</name>
</gene>
<evidence type="ECO:0000256" key="15">
    <source>
        <dbReference type="ARBA" id="ARBA00023002"/>
    </source>
</evidence>
<feature type="active site" evidence="19">
    <location>
        <position position="919"/>
    </location>
</feature>
<keyword evidence="7" id="KW-0055">Arginine biosynthesis</keyword>
<dbReference type="InterPro" id="IPR023013">
    <property type="entry name" value="AGPR_AS"/>
</dbReference>
<evidence type="ECO:0000256" key="16">
    <source>
        <dbReference type="ARBA" id="ARBA00023128"/>
    </source>
</evidence>
<feature type="domain" description="N-acetyltransferase" evidence="20">
    <location>
        <begin position="568"/>
        <end position="722"/>
    </location>
</feature>
<comment type="similarity">
    <text evidence="4">In the N-terminal section; belongs to the acetylglutamate kinase family.</text>
</comment>
<evidence type="ECO:0000259" key="20">
    <source>
        <dbReference type="PROSITE" id="PS51731"/>
    </source>
</evidence>
<proteinExistence type="inferred from homology"/>
<dbReference type="InterPro" id="IPR058924">
    <property type="entry name" value="AGPR_dimerisation_dom"/>
</dbReference>
<dbReference type="InterPro" id="IPR036393">
    <property type="entry name" value="AceGlu_kinase-like_sf"/>
</dbReference>
<dbReference type="FunFam" id="3.40.1160.10:FF:000046">
    <property type="entry name" value="N-acetylglutamate kinase / N-acetylglutamate synthase"/>
    <property type="match status" value="1"/>
</dbReference>
<evidence type="ECO:0000256" key="4">
    <source>
        <dbReference type="ARBA" id="ARBA00006830"/>
    </source>
</evidence>
<dbReference type="GO" id="GO:0003942">
    <property type="term" value="F:N-acetyl-gamma-glutamyl-phosphate reductase activity"/>
    <property type="evidence" value="ECO:0007669"/>
    <property type="project" value="InterPro"/>
</dbReference>
<comment type="subcellular location">
    <subcellularLocation>
        <location evidence="1">Mitochondrion</location>
    </subcellularLocation>
</comment>
<dbReference type="GO" id="GO:0003991">
    <property type="term" value="F:acetylglutamate kinase activity"/>
    <property type="evidence" value="ECO:0007669"/>
    <property type="project" value="UniProtKB-EC"/>
</dbReference>
<dbReference type="Gene3D" id="3.40.50.720">
    <property type="entry name" value="NAD(P)-binding Rossmann-like Domain"/>
    <property type="match status" value="1"/>
</dbReference>
<evidence type="ECO:0000256" key="10">
    <source>
        <dbReference type="ARBA" id="ARBA00022741"/>
    </source>
</evidence>
<evidence type="ECO:0000256" key="18">
    <source>
        <dbReference type="ARBA" id="ARBA00048141"/>
    </source>
</evidence>
<dbReference type="SUPFAM" id="SSF55347">
    <property type="entry name" value="Glyceraldehyde-3-phosphate dehydrogenase-like, C-terminal domain"/>
    <property type="match status" value="1"/>
</dbReference>
<evidence type="ECO:0000256" key="12">
    <source>
        <dbReference type="ARBA" id="ARBA00022840"/>
    </source>
</evidence>
<dbReference type="GO" id="GO:0005524">
    <property type="term" value="F:ATP binding"/>
    <property type="evidence" value="ECO:0007669"/>
    <property type="project" value="UniProtKB-KW"/>
</dbReference>
<keyword evidence="9" id="KW-0808">Transferase</keyword>
<dbReference type="Proteomes" id="UP000807342">
    <property type="component" value="Unassembled WGS sequence"/>
</dbReference>
<dbReference type="Pfam" id="PF22698">
    <property type="entry name" value="Semialdhyde_dhC_1"/>
    <property type="match status" value="1"/>
</dbReference>
<evidence type="ECO:0000313" key="21">
    <source>
        <dbReference type="EMBL" id="KAF9450402.1"/>
    </source>
</evidence>
<dbReference type="Pfam" id="PF04768">
    <property type="entry name" value="NAT"/>
    <property type="match status" value="1"/>
</dbReference>
<dbReference type="CDD" id="cd04252">
    <property type="entry name" value="AAK_NAGK-fArgBP"/>
    <property type="match status" value="1"/>
</dbReference>